<feature type="transmembrane region" description="Helical" evidence="2">
    <location>
        <begin position="101"/>
        <end position="125"/>
    </location>
</feature>
<evidence type="ECO:0000256" key="2">
    <source>
        <dbReference type="SAM" id="Phobius"/>
    </source>
</evidence>
<sequence length="362" mass="39427">MSEPKDKEHSQTDTDDETTHKTSGDVGTSSESRALLIEQARAFLLSSEIRNEDEASKRKFLAEKGLSGDEIDQMILEAASAPPPIPARTYPQPAPSRLPDLLIGMARSVAWLVGLSGGALIIYYVRKLILSMRFTQAWRVNLDSIIAPAATLEGVQAKKKELANDWESLMGPMSLDDNIPTDAEGKPTCSMALLLRAALRGGDGKTVAQLAKQLQTKFKYYEKLEKAQVAELIGLGLSDKETFEESDSETGPVYSLKGAAATAPPTKTLITSLSTLHSTMKPSPDLPSTAAQHTLQTLTELTAYLSSETYTVPTWNRMYGSRSQPTGVEEDLRKDIRELRGHILTRRSFPSAVPRAPTPLAG</sequence>
<evidence type="ECO:0000313" key="5">
    <source>
        <dbReference type="Proteomes" id="UP000076722"/>
    </source>
</evidence>
<dbReference type="InterPro" id="IPR006785">
    <property type="entry name" value="Pex14_N"/>
</dbReference>
<dbReference type="STRING" id="1314777.A0A164ZDF6"/>
<keyword evidence="5" id="KW-1185">Reference proteome</keyword>
<reference evidence="4 5" key="1">
    <citation type="journal article" date="2016" name="Mol. Biol. Evol.">
        <title>Comparative Genomics of Early-Diverging Mushroom-Forming Fungi Provides Insights into the Origins of Lignocellulose Decay Capabilities.</title>
        <authorList>
            <person name="Nagy L.G."/>
            <person name="Riley R."/>
            <person name="Tritt A."/>
            <person name="Adam C."/>
            <person name="Daum C."/>
            <person name="Floudas D."/>
            <person name="Sun H."/>
            <person name="Yadav J.S."/>
            <person name="Pangilinan J."/>
            <person name="Larsson K.H."/>
            <person name="Matsuura K."/>
            <person name="Barry K."/>
            <person name="Labutti K."/>
            <person name="Kuo R."/>
            <person name="Ohm R.A."/>
            <person name="Bhattacharya S.S."/>
            <person name="Shirouzu T."/>
            <person name="Yoshinaga Y."/>
            <person name="Martin F.M."/>
            <person name="Grigoriev I.V."/>
            <person name="Hibbett D.S."/>
        </authorList>
    </citation>
    <scope>NUCLEOTIDE SEQUENCE [LARGE SCALE GENOMIC DNA]</scope>
    <source>
        <strain evidence="4 5">HHB9708</strain>
    </source>
</reference>
<gene>
    <name evidence="4" type="ORF">SISNIDRAFT_481542</name>
</gene>
<keyword evidence="2" id="KW-1133">Transmembrane helix</keyword>
<dbReference type="EMBL" id="KV419396">
    <property type="protein sequence ID" value="KZS97633.1"/>
    <property type="molecule type" value="Genomic_DNA"/>
</dbReference>
<accession>A0A164ZDF6</accession>
<dbReference type="Proteomes" id="UP000076722">
    <property type="component" value="Unassembled WGS sequence"/>
</dbReference>
<organism evidence="4 5">
    <name type="scientific">Sistotremastrum niveocremeum HHB9708</name>
    <dbReference type="NCBI Taxonomy" id="1314777"/>
    <lineage>
        <taxon>Eukaryota</taxon>
        <taxon>Fungi</taxon>
        <taxon>Dikarya</taxon>
        <taxon>Basidiomycota</taxon>
        <taxon>Agaricomycotina</taxon>
        <taxon>Agaricomycetes</taxon>
        <taxon>Sistotremastrales</taxon>
        <taxon>Sistotremastraceae</taxon>
        <taxon>Sertulicium</taxon>
        <taxon>Sertulicium niveocremeum</taxon>
    </lineage>
</organism>
<evidence type="ECO:0000256" key="1">
    <source>
        <dbReference type="SAM" id="MobiDB-lite"/>
    </source>
</evidence>
<dbReference type="OrthoDB" id="441517at2759"/>
<dbReference type="AlphaFoldDB" id="A0A164ZDF6"/>
<name>A0A164ZDF6_9AGAM</name>
<feature type="domain" description="Peroxisome membrane anchor protein Pex14p N-terminal" evidence="3">
    <location>
        <begin position="33"/>
        <end position="74"/>
    </location>
</feature>
<feature type="region of interest" description="Disordered" evidence="1">
    <location>
        <begin position="1"/>
        <end position="32"/>
    </location>
</feature>
<feature type="compositionally biased region" description="Basic and acidic residues" evidence="1">
    <location>
        <begin position="1"/>
        <end position="23"/>
    </location>
</feature>
<evidence type="ECO:0000313" key="4">
    <source>
        <dbReference type="EMBL" id="KZS97633.1"/>
    </source>
</evidence>
<protein>
    <recommendedName>
        <fullName evidence="3">Peroxisome membrane anchor protein Pex14p N-terminal domain-containing protein</fullName>
    </recommendedName>
</protein>
<keyword evidence="2" id="KW-0812">Transmembrane</keyword>
<keyword evidence="2" id="KW-0472">Membrane</keyword>
<evidence type="ECO:0000259" key="3">
    <source>
        <dbReference type="Pfam" id="PF04695"/>
    </source>
</evidence>
<proteinExistence type="predicted"/>
<dbReference type="Pfam" id="PF04695">
    <property type="entry name" value="Pex14_N"/>
    <property type="match status" value="1"/>
</dbReference>
<dbReference type="InterPro" id="IPR036388">
    <property type="entry name" value="WH-like_DNA-bd_sf"/>
</dbReference>
<dbReference type="Gene3D" id="1.10.10.10">
    <property type="entry name" value="Winged helix-like DNA-binding domain superfamily/Winged helix DNA-binding domain"/>
    <property type="match status" value="1"/>
</dbReference>